<name>A0A8J3Z5A7_9ACTN</name>
<dbReference type="Proteomes" id="UP000612585">
    <property type="component" value="Unassembled WGS sequence"/>
</dbReference>
<evidence type="ECO:0008006" key="3">
    <source>
        <dbReference type="Google" id="ProtNLM"/>
    </source>
</evidence>
<reference evidence="1" key="1">
    <citation type="submission" date="2021-01" db="EMBL/GenBank/DDBJ databases">
        <title>Whole genome shotgun sequence of Virgisporangium aurantiacum NBRC 16421.</title>
        <authorList>
            <person name="Komaki H."/>
            <person name="Tamura T."/>
        </authorList>
    </citation>
    <scope>NUCLEOTIDE SEQUENCE</scope>
    <source>
        <strain evidence="1">NBRC 16421</strain>
    </source>
</reference>
<comment type="caution">
    <text evidence="1">The sequence shown here is derived from an EMBL/GenBank/DDBJ whole genome shotgun (WGS) entry which is preliminary data.</text>
</comment>
<keyword evidence="2" id="KW-1185">Reference proteome</keyword>
<gene>
    <name evidence="1" type="ORF">Vau01_053150</name>
</gene>
<evidence type="ECO:0000313" key="1">
    <source>
        <dbReference type="EMBL" id="GIJ57799.1"/>
    </source>
</evidence>
<dbReference type="AlphaFoldDB" id="A0A8J3Z5A7"/>
<accession>A0A8J3Z5A7</accession>
<dbReference type="RefSeq" id="WP_203997504.1">
    <property type="nucleotide sequence ID" value="NZ_BOPG01000033.1"/>
</dbReference>
<evidence type="ECO:0000313" key="2">
    <source>
        <dbReference type="Proteomes" id="UP000612585"/>
    </source>
</evidence>
<organism evidence="1 2">
    <name type="scientific">Virgisporangium aurantiacum</name>
    <dbReference type="NCBI Taxonomy" id="175570"/>
    <lineage>
        <taxon>Bacteria</taxon>
        <taxon>Bacillati</taxon>
        <taxon>Actinomycetota</taxon>
        <taxon>Actinomycetes</taxon>
        <taxon>Micromonosporales</taxon>
        <taxon>Micromonosporaceae</taxon>
        <taxon>Virgisporangium</taxon>
    </lineage>
</organism>
<proteinExistence type="predicted"/>
<sequence>MYLDELDRCIGAYARAVSALRADEYVDPEALAEILLTYANAVHARHSVTGNAGDLDRSIDLTLEAVHLAGEPVNVAALGPISDRYVDRYRARGRAEDFAAAERTLRTALATPGAGLAERASIWLRLGHVYAARFTMTADPADRNRSIETLGAGWREGSGHPPLGLAYVDALLEAGRCDPAVATLAAIDIDDLPADLRSNYRALRAIAVGAG</sequence>
<protein>
    <recommendedName>
        <fullName evidence="3">Tetratricopeptide repeat-containing protein</fullName>
    </recommendedName>
</protein>
<dbReference type="EMBL" id="BOPG01000033">
    <property type="protein sequence ID" value="GIJ57799.1"/>
    <property type="molecule type" value="Genomic_DNA"/>
</dbReference>